<organism evidence="3 4">
    <name type="scientific">Pseudoduganella violacea</name>
    <dbReference type="NCBI Taxonomy" id="1715466"/>
    <lineage>
        <taxon>Bacteria</taxon>
        <taxon>Pseudomonadati</taxon>
        <taxon>Pseudomonadota</taxon>
        <taxon>Betaproteobacteria</taxon>
        <taxon>Burkholderiales</taxon>
        <taxon>Oxalobacteraceae</taxon>
        <taxon>Telluria group</taxon>
        <taxon>Pseudoduganella</taxon>
    </lineage>
</organism>
<sequence>MAVRPYIETDFQAVCRIYLDAKRDELAFERGGFVITPLDRDTALQAAFKESAVLVFENEKVLGFSAAFGGQLRALFVHSSARGRGVGGALLNAVSAEAPQGLSLNVAKSNAGAIRFYEENGFAAVGEIVRQYGGRDVIYLQMRRESM</sequence>
<evidence type="ECO:0000256" key="1">
    <source>
        <dbReference type="ARBA" id="ARBA00022679"/>
    </source>
</evidence>
<dbReference type="GO" id="GO:0008080">
    <property type="term" value="F:N-acetyltransferase activity"/>
    <property type="evidence" value="ECO:0007669"/>
    <property type="project" value="InterPro"/>
</dbReference>
<dbReference type="InterPro" id="IPR050769">
    <property type="entry name" value="NAT_camello-type"/>
</dbReference>
<keyword evidence="1 3" id="KW-0808">Transferase</keyword>
<dbReference type="EMBL" id="JACHXD010000016">
    <property type="protein sequence ID" value="MBB3121432.1"/>
    <property type="molecule type" value="Genomic_DNA"/>
</dbReference>
<dbReference type="EC" id="2.3.1.-" evidence="3"/>
<dbReference type="InterPro" id="IPR016181">
    <property type="entry name" value="Acyl_CoA_acyltransferase"/>
</dbReference>
<evidence type="ECO:0000313" key="4">
    <source>
        <dbReference type="Proteomes" id="UP000541535"/>
    </source>
</evidence>
<feature type="domain" description="N-acetyltransferase" evidence="2">
    <location>
        <begin position="1"/>
        <end position="145"/>
    </location>
</feature>
<keyword evidence="3" id="KW-0012">Acyltransferase</keyword>
<gene>
    <name evidence="3" type="ORF">FHS03_004510</name>
</gene>
<dbReference type="Pfam" id="PF00583">
    <property type="entry name" value="Acetyltransf_1"/>
    <property type="match status" value="1"/>
</dbReference>
<protein>
    <submittedName>
        <fullName evidence="3">Putative acetyltransferase</fullName>
        <ecNumber evidence="3">2.3.1.-</ecNumber>
    </submittedName>
</protein>
<dbReference type="CDD" id="cd04301">
    <property type="entry name" value="NAT_SF"/>
    <property type="match status" value="1"/>
</dbReference>
<evidence type="ECO:0000259" key="2">
    <source>
        <dbReference type="PROSITE" id="PS51186"/>
    </source>
</evidence>
<dbReference type="AlphaFoldDB" id="A0A7W5FW23"/>
<proteinExistence type="predicted"/>
<dbReference type="SUPFAM" id="SSF55729">
    <property type="entry name" value="Acyl-CoA N-acyltransferases (Nat)"/>
    <property type="match status" value="1"/>
</dbReference>
<dbReference type="PROSITE" id="PS51186">
    <property type="entry name" value="GNAT"/>
    <property type="match status" value="1"/>
</dbReference>
<dbReference type="InterPro" id="IPR000182">
    <property type="entry name" value="GNAT_dom"/>
</dbReference>
<name>A0A7W5FW23_9BURK</name>
<dbReference type="PANTHER" id="PTHR13947">
    <property type="entry name" value="GNAT FAMILY N-ACETYLTRANSFERASE"/>
    <property type="match status" value="1"/>
</dbReference>
<reference evidence="3 4" key="1">
    <citation type="submission" date="2020-08" db="EMBL/GenBank/DDBJ databases">
        <title>Genomic Encyclopedia of Type Strains, Phase III (KMG-III): the genomes of soil and plant-associated and newly described type strains.</title>
        <authorList>
            <person name="Whitman W."/>
        </authorList>
    </citation>
    <scope>NUCLEOTIDE SEQUENCE [LARGE SCALE GENOMIC DNA]</scope>
    <source>
        <strain evidence="3 4">CECT 8897</strain>
    </source>
</reference>
<accession>A0A7W5FW23</accession>
<comment type="caution">
    <text evidence="3">The sequence shown here is derived from an EMBL/GenBank/DDBJ whole genome shotgun (WGS) entry which is preliminary data.</text>
</comment>
<dbReference type="Gene3D" id="3.40.630.30">
    <property type="match status" value="1"/>
</dbReference>
<dbReference type="PANTHER" id="PTHR13947:SF37">
    <property type="entry name" value="LD18367P"/>
    <property type="match status" value="1"/>
</dbReference>
<keyword evidence="4" id="KW-1185">Reference proteome</keyword>
<dbReference type="RefSeq" id="WP_183443147.1">
    <property type="nucleotide sequence ID" value="NZ_JACHXD010000016.1"/>
</dbReference>
<dbReference type="Proteomes" id="UP000541535">
    <property type="component" value="Unassembled WGS sequence"/>
</dbReference>
<evidence type="ECO:0000313" key="3">
    <source>
        <dbReference type="EMBL" id="MBB3121432.1"/>
    </source>
</evidence>